<evidence type="ECO:0000313" key="5">
    <source>
        <dbReference type="Proteomes" id="UP000003053"/>
    </source>
</evidence>
<dbReference type="Pfam" id="PF00881">
    <property type="entry name" value="Nitroreductase"/>
    <property type="match status" value="1"/>
</dbReference>
<protein>
    <recommendedName>
        <fullName evidence="3">Nitroreductase domain-containing protein</fullName>
    </recommendedName>
</protein>
<accession>A4BYM1</accession>
<dbReference type="STRING" id="313594.PI23P_06560"/>
<name>A4BYM1_9FLAO</name>
<comment type="similarity">
    <text evidence="1">Belongs to the nitroreductase family.</text>
</comment>
<dbReference type="EMBL" id="AAOG01000002">
    <property type="protein sequence ID" value="EAR12264.1"/>
    <property type="molecule type" value="Genomic_DNA"/>
</dbReference>
<keyword evidence="2" id="KW-0560">Oxidoreductase</keyword>
<sequence>MIKKIIPSVFDKFLRYSRAFKAFYPSFYYDLHRFSKYSIKNTYPSKHTQLTAKIISLYHVIEKGLIMPDRRLGYGKDRIELLITLLKQYKESYSCGLSVHYNSALKVLQTYIDIHKDSTINVDYIVIFLKNESRLEKASGGSFELKKEVFKEKSKGDFEDLVSIRKSIRNFSKESVSLDTIYDAIKIAQNSPSTCNRQSSRVYLFSEKVKIMQVLKLQEGSRGFDHKIDKLLMIGYDIEAYQGSGDRYSGYIDASLFAMSLLYALTYKGLGSVSLNWSKSKEKDINLRKVINIKESHNIVFFIGVGNLNDKTDIAVSTRHNLDDILLEL</sequence>
<evidence type="ECO:0000259" key="3">
    <source>
        <dbReference type="Pfam" id="PF00881"/>
    </source>
</evidence>
<evidence type="ECO:0000256" key="2">
    <source>
        <dbReference type="ARBA" id="ARBA00023002"/>
    </source>
</evidence>
<comment type="caution">
    <text evidence="4">The sequence shown here is derived from an EMBL/GenBank/DDBJ whole genome shotgun (WGS) entry which is preliminary data.</text>
</comment>
<dbReference type="eggNOG" id="COG0778">
    <property type="taxonomic scope" value="Bacteria"/>
</dbReference>
<reference evidence="4 5" key="1">
    <citation type="submission" date="2006-02" db="EMBL/GenBank/DDBJ databases">
        <authorList>
            <person name="Murray A."/>
            <person name="Staley J."/>
            <person name="Ferriera S."/>
            <person name="Johnson J."/>
            <person name="Kravitz S."/>
            <person name="Halpern A."/>
            <person name="Remington K."/>
            <person name="Beeson K."/>
            <person name="Tran B."/>
            <person name="Rogers Y.-H."/>
            <person name="Friedman R."/>
            <person name="Venter J.C."/>
        </authorList>
    </citation>
    <scope>NUCLEOTIDE SEQUENCE [LARGE SCALE GENOMIC DNA]</scope>
    <source>
        <strain evidence="4 5">23-P</strain>
    </source>
</reference>
<dbReference type="PANTHER" id="PTHR43673:SF10">
    <property type="entry name" value="NADH DEHYDROGENASE_NAD(P)H NITROREDUCTASE XCC3605-RELATED"/>
    <property type="match status" value="1"/>
</dbReference>
<dbReference type="Gene3D" id="3.40.109.10">
    <property type="entry name" value="NADH Oxidase"/>
    <property type="match status" value="1"/>
</dbReference>
<evidence type="ECO:0000313" key="4">
    <source>
        <dbReference type="EMBL" id="EAR12264.1"/>
    </source>
</evidence>
<feature type="domain" description="Nitroreductase" evidence="3">
    <location>
        <begin position="165"/>
        <end position="210"/>
    </location>
</feature>
<keyword evidence="5" id="KW-1185">Reference proteome</keyword>
<dbReference type="RefSeq" id="WP_004569932.1">
    <property type="nucleotide sequence ID" value="NZ_CH724148.1"/>
</dbReference>
<dbReference type="CDD" id="cd02062">
    <property type="entry name" value="Nitro_FMN_reductase"/>
    <property type="match status" value="1"/>
</dbReference>
<dbReference type="PANTHER" id="PTHR43673">
    <property type="entry name" value="NAD(P)H NITROREDUCTASE YDGI-RELATED"/>
    <property type="match status" value="1"/>
</dbReference>
<dbReference type="SUPFAM" id="SSF55469">
    <property type="entry name" value="FMN-dependent nitroreductase-like"/>
    <property type="match status" value="1"/>
</dbReference>
<proteinExistence type="inferred from homology"/>
<dbReference type="HOGENOM" id="CLU_065127_0_0_10"/>
<dbReference type="InterPro" id="IPR029479">
    <property type="entry name" value="Nitroreductase"/>
</dbReference>
<dbReference type="OrthoDB" id="9809288at2"/>
<dbReference type="GO" id="GO:0016491">
    <property type="term" value="F:oxidoreductase activity"/>
    <property type="evidence" value="ECO:0007669"/>
    <property type="project" value="UniProtKB-KW"/>
</dbReference>
<organism evidence="4 5">
    <name type="scientific">Polaribacter irgensii 23-P</name>
    <dbReference type="NCBI Taxonomy" id="313594"/>
    <lineage>
        <taxon>Bacteria</taxon>
        <taxon>Pseudomonadati</taxon>
        <taxon>Bacteroidota</taxon>
        <taxon>Flavobacteriia</taxon>
        <taxon>Flavobacteriales</taxon>
        <taxon>Flavobacteriaceae</taxon>
    </lineage>
</organism>
<dbReference type="AlphaFoldDB" id="A4BYM1"/>
<dbReference type="Proteomes" id="UP000003053">
    <property type="component" value="Unassembled WGS sequence"/>
</dbReference>
<evidence type="ECO:0000256" key="1">
    <source>
        <dbReference type="ARBA" id="ARBA00007118"/>
    </source>
</evidence>
<gene>
    <name evidence="4" type="ORF">PI23P_06560</name>
</gene>
<dbReference type="InterPro" id="IPR000415">
    <property type="entry name" value="Nitroreductase-like"/>
</dbReference>